<sequence>MAKHVICICAVFLSLFISCISFALPDDREKTLYLRANKADINQATHKGIYTGDVELDQGSSHLRAAFAITQGNESNQLIKAFAKGDTHAQAHFWCLTAHNKPVLHAYADKIYYYPNKHIIELVGNAKVSQGENTFQAPTILYNVEQQHVITKRSGNQRTSITIYPEKKS</sequence>
<proteinExistence type="predicted"/>
<dbReference type="Gene3D" id="2.60.450.10">
    <property type="entry name" value="Lipopolysaccharide (LPS) transport protein A like domain"/>
    <property type="match status" value="1"/>
</dbReference>
<dbReference type="RefSeq" id="WP_131775798.1">
    <property type="nucleotide sequence ID" value="NZ_BMOB01000002.1"/>
</dbReference>
<evidence type="ECO:0000313" key="6">
    <source>
        <dbReference type="EMBL" id="GGI81028.1"/>
    </source>
</evidence>
<accession>A0A917JQ75</accession>
<name>A0A917JQ75_9GAMM</name>
<dbReference type="InterPro" id="IPR005653">
    <property type="entry name" value="OstA-like_N"/>
</dbReference>
<dbReference type="AlphaFoldDB" id="A0A917JQ75"/>
<dbReference type="EMBL" id="BMOB01000002">
    <property type="protein sequence ID" value="GGI81028.1"/>
    <property type="molecule type" value="Genomic_DNA"/>
</dbReference>
<dbReference type="GO" id="GO:0030288">
    <property type="term" value="C:outer membrane-bounded periplasmic space"/>
    <property type="evidence" value="ECO:0007669"/>
    <property type="project" value="TreeGrafter"/>
</dbReference>
<feature type="signal peptide" evidence="4">
    <location>
        <begin position="1"/>
        <end position="23"/>
    </location>
</feature>
<evidence type="ECO:0000256" key="1">
    <source>
        <dbReference type="ARBA" id="ARBA00022448"/>
    </source>
</evidence>
<dbReference type="NCBIfam" id="TIGR03002">
    <property type="entry name" value="outer_YhbN_LptA"/>
    <property type="match status" value="1"/>
</dbReference>
<feature type="domain" description="Organic solvent tolerance-like N-terminal" evidence="5">
    <location>
        <begin position="35"/>
        <end position="147"/>
    </location>
</feature>
<reference evidence="6" key="2">
    <citation type="submission" date="2020-09" db="EMBL/GenBank/DDBJ databases">
        <authorList>
            <person name="Sun Q."/>
            <person name="Ohkuma M."/>
        </authorList>
    </citation>
    <scope>NUCLEOTIDE SEQUENCE</scope>
    <source>
        <strain evidence="6">JCM 13919</strain>
    </source>
</reference>
<dbReference type="GO" id="GO:0015920">
    <property type="term" value="P:lipopolysaccharide transport"/>
    <property type="evidence" value="ECO:0007669"/>
    <property type="project" value="InterPro"/>
</dbReference>
<evidence type="ECO:0000256" key="2">
    <source>
        <dbReference type="ARBA" id="ARBA00022729"/>
    </source>
</evidence>
<dbReference type="Pfam" id="PF03968">
    <property type="entry name" value="LptD_N"/>
    <property type="match status" value="1"/>
</dbReference>
<comment type="caution">
    <text evidence="6">The sequence shown here is derived from an EMBL/GenBank/DDBJ whole genome shotgun (WGS) entry which is preliminary data.</text>
</comment>
<dbReference type="Proteomes" id="UP000630149">
    <property type="component" value="Unassembled WGS sequence"/>
</dbReference>
<dbReference type="InterPro" id="IPR052037">
    <property type="entry name" value="LPS_export_LptA"/>
</dbReference>
<keyword evidence="7" id="KW-1185">Reference proteome</keyword>
<gene>
    <name evidence="6" type="ORF">GCM10007966_06890</name>
</gene>
<evidence type="ECO:0000259" key="5">
    <source>
        <dbReference type="Pfam" id="PF03968"/>
    </source>
</evidence>
<feature type="chain" id="PRO_5037392284" evidence="4">
    <location>
        <begin position="24"/>
        <end position="169"/>
    </location>
</feature>
<dbReference type="GO" id="GO:0017089">
    <property type="term" value="F:glycolipid transfer activity"/>
    <property type="evidence" value="ECO:0007669"/>
    <property type="project" value="TreeGrafter"/>
</dbReference>
<evidence type="ECO:0000313" key="7">
    <source>
        <dbReference type="Proteomes" id="UP000630149"/>
    </source>
</evidence>
<evidence type="ECO:0000256" key="3">
    <source>
        <dbReference type="ARBA" id="ARBA00022764"/>
    </source>
</evidence>
<dbReference type="GO" id="GO:0001530">
    <property type="term" value="F:lipopolysaccharide binding"/>
    <property type="evidence" value="ECO:0007669"/>
    <property type="project" value="InterPro"/>
</dbReference>
<dbReference type="PROSITE" id="PS51257">
    <property type="entry name" value="PROKAR_LIPOPROTEIN"/>
    <property type="match status" value="1"/>
</dbReference>
<dbReference type="GO" id="GO:0009279">
    <property type="term" value="C:cell outer membrane"/>
    <property type="evidence" value="ECO:0007669"/>
    <property type="project" value="TreeGrafter"/>
</dbReference>
<keyword evidence="3" id="KW-0574">Periplasm</keyword>
<dbReference type="PANTHER" id="PTHR36504">
    <property type="entry name" value="LIPOPOLYSACCHARIDE EXPORT SYSTEM PROTEIN LPTA"/>
    <property type="match status" value="1"/>
</dbReference>
<keyword evidence="1" id="KW-0813">Transport</keyword>
<keyword evidence="2 4" id="KW-0732">Signal</keyword>
<dbReference type="OrthoDB" id="5295619at2"/>
<reference evidence="6" key="1">
    <citation type="journal article" date="2014" name="Int. J. Syst. Evol. Microbiol.">
        <title>Complete genome sequence of Corynebacterium casei LMG S-19264T (=DSM 44701T), isolated from a smear-ripened cheese.</title>
        <authorList>
            <consortium name="US DOE Joint Genome Institute (JGI-PGF)"/>
            <person name="Walter F."/>
            <person name="Albersmeier A."/>
            <person name="Kalinowski J."/>
            <person name="Ruckert C."/>
        </authorList>
    </citation>
    <scope>NUCLEOTIDE SEQUENCE</scope>
    <source>
        <strain evidence="6">JCM 13919</strain>
    </source>
</reference>
<protein>
    <submittedName>
        <fullName evidence="6">Lipopolysaccharide transport periplasmic protein LptA</fullName>
    </submittedName>
</protein>
<organism evidence="6 7">
    <name type="scientific">Legionella impletisoli</name>
    <dbReference type="NCBI Taxonomy" id="343510"/>
    <lineage>
        <taxon>Bacteria</taxon>
        <taxon>Pseudomonadati</taxon>
        <taxon>Pseudomonadota</taxon>
        <taxon>Gammaproteobacteria</taxon>
        <taxon>Legionellales</taxon>
        <taxon>Legionellaceae</taxon>
        <taxon>Legionella</taxon>
    </lineage>
</organism>
<evidence type="ECO:0000256" key="4">
    <source>
        <dbReference type="SAM" id="SignalP"/>
    </source>
</evidence>
<dbReference type="PANTHER" id="PTHR36504:SF1">
    <property type="entry name" value="LIPOPOLYSACCHARIDE EXPORT SYSTEM PROTEIN LPTA"/>
    <property type="match status" value="1"/>
</dbReference>
<dbReference type="InterPro" id="IPR014340">
    <property type="entry name" value="LptA"/>
</dbReference>